<evidence type="ECO:0000313" key="1">
    <source>
        <dbReference type="EMBL" id="MBH0236957.1"/>
    </source>
</evidence>
<dbReference type="InterPro" id="IPR046083">
    <property type="entry name" value="DUF6101"/>
</dbReference>
<keyword evidence="2" id="KW-1185">Reference proteome</keyword>
<sequence>MTGAATAYAVRAQRLDPQALPARFTMPAGGSDAAVYLDRRGVVVKRRLSGLPLTLSLPISAFEGISVRIEPEGVDGLVAHVELTHRDPDLTLPLMVTRDMEEAALDWESWSSILGLPMLLTETDGQNRVVGGEAKVRIEAPKPRRRRAALQNRRPRFLARRKPGHSRPMPVIEGTEIIARN</sequence>
<dbReference type="RefSeq" id="WP_197310042.1">
    <property type="nucleotide sequence ID" value="NZ_JADZLT010000040.1"/>
</dbReference>
<reference evidence="1" key="1">
    <citation type="submission" date="2020-12" db="EMBL/GenBank/DDBJ databases">
        <title>Methylobrevis albus sp. nov., isolated from fresh water lack sediment.</title>
        <authorList>
            <person name="Zou Q."/>
        </authorList>
    </citation>
    <scope>NUCLEOTIDE SEQUENCE</scope>
    <source>
        <strain evidence="1">L22</strain>
    </source>
</reference>
<accession>A0A931HYH7</accession>
<comment type="caution">
    <text evidence="1">The sequence shown here is derived from an EMBL/GenBank/DDBJ whole genome shotgun (WGS) entry which is preliminary data.</text>
</comment>
<gene>
    <name evidence="1" type="ORF">I5731_03895</name>
</gene>
<dbReference type="EMBL" id="JADZLT010000040">
    <property type="protein sequence ID" value="MBH0236957.1"/>
    <property type="molecule type" value="Genomic_DNA"/>
</dbReference>
<proteinExistence type="predicted"/>
<organism evidence="1 2">
    <name type="scientific">Methylobrevis albus</name>
    <dbReference type="NCBI Taxonomy" id="2793297"/>
    <lineage>
        <taxon>Bacteria</taxon>
        <taxon>Pseudomonadati</taxon>
        <taxon>Pseudomonadota</taxon>
        <taxon>Alphaproteobacteria</taxon>
        <taxon>Hyphomicrobiales</taxon>
        <taxon>Pleomorphomonadaceae</taxon>
        <taxon>Methylobrevis</taxon>
    </lineage>
</organism>
<protein>
    <submittedName>
        <fullName evidence="1">Uncharacterized protein</fullName>
    </submittedName>
</protein>
<dbReference type="Pfam" id="PF19596">
    <property type="entry name" value="DUF6101"/>
    <property type="match status" value="1"/>
</dbReference>
<dbReference type="Proteomes" id="UP000631694">
    <property type="component" value="Unassembled WGS sequence"/>
</dbReference>
<name>A0A931HYH7_9HYPH</name>
<dbReference type="AlphaFoldDB" id="A0A931HYH7"/>
<evidence type="ECO:0000313" key="2">
    <source>
        <dbReference type="Proteomes" id="UP000631694"/>
    </source>
</evidence>